<organism evidence="8">
    <name type="scientific">Aegilops tauschii</name>
    <name type="common">Tausch's goatgrass</name>
    <name type="synonym">Aegilops squarrosa</name>
    <dbReference type="NCBI Taxonomy" id="37682"/>
    <lineage>
        <taxon>Eukaryota</taxon>
        <taxon>Viridiplantae</taxon>
        <taxon>Streptophyta</taxon>
        <taxon>Embryophyta</taxon>
        <taxon>Tracheophyta</taxon>
        <taxon>Spermatophyta</taxon>
        <taxon>Magnoliopsida</taxon>
        <taxon>Liliopsida</taxon>
        <taxon>Poales</taxon>
        <taxon>Poaceae</taxon>
        <taxon>BOP clade</taxon>
        <taxon>Pooideae</taxon>
        <taxon>Triticodae</taxon>
        <taxon>Triticeae</taxon>
        <taxon>Triticinae</taxon>
        <taxon>Aegilops</taxon>
    </lineage>
</organism>
<sequence length="363" mass="41792">MADRLAIAVSKSVVVGAITKIQSAIDEDARLRQKVKRDLVFITLELEMMQSFLDDANEEMKNNLVKTWVKHIRQLGYEVEDCVKNVVQLDDKPIFWRRLLPSWMTPPLPLDLAVEDLEHLRARVEDVNNCYRRYHLINESAGSKMSVVIQKQRQPPVPGASDMLAEARAVTKRQHGAFGDLTKFINKKDNDLQVISLWGAAGDHGTTSIIRDTYNHAEVCKNFAYRSWVKVVHPFSPHDFIRSLMAQFYANFCREQRATVLRKMEVTQEDLFNEFEKIVTERTYLIVLEGLSNMVDWDAMRALLPDMKNGSWIIVSTQHHEIARLCIGQSYQILELNQFGRALCLCPLQDEIGDIKLKSLDLY</sequence>
<dbReference type="GO" id="GO:0006952">
    <property type="term" value="P:defense response"/>
    <property type="evidence" value="ECO:0007669"/>
    <property type="project" value="UniProtKB-KW"/>
</dbReference>
<evidence type="ECO:0000256" key="2">
    <source>
        <dbReference type="ARBA" id="ARBA00022614"/>
    </source>
</evidence>
<proteinExistence type="inferred from homology"/>
<evidence type="ECO:0000259" key="7">
    <source>
        <dbReference type="Pfam" id="PF18052"/>
    </source>
</evidence>
<dbReference type="GO" id="GO:0043531">
    <property type="term" value="F:ADP binding"/>
    <property type="evidence" value="ECO:0007669"/>
    <property type="project" value="InterPro"/>
</dbReference>
<feature type="domain" description="Disease resistance N-terminal" evidence="7">
    <location>
        <begin position="14"/>
        <end position="85"/>
    </location>
</feature>
<dbReference type="Gene3D" id="3.40.50.300">
    <property type="entry name" value="P-loop containing nucleotide triphosphate hydrolases"/>
    <property type="match status" value="1"/>
</dbReference>
<reference evidence="8" key="1">
    <citation type="submission" date="2015-06" db="UniProtKB">
        <authorList>
            <consortium name="EnsemblPlants"/>
        </authorList>
    </citation>
    <scope>IDENTIFICATION</scope>
</reference>
<evidence type="ECO:0000256" key="1">
    <source>
        <dbReference type="ARBA" id="ARBA00008894"/>
    </source>
</evidence>
<evidence type="ECO:0000256" key="4">
    <source>
        <dbReference type="ARBA" id="ARBA00022741"/>
    </source>
</evidence>
<evidence type="ECO:0000313" key="8">
    <source>
        <dbReference type="EnsemblPlants" id="EMT25159"/>
    </source>
</evidence>
<dbReference type="Pfam" id="PF00931">
    <property type="entry name" value="NB-ARC"/>
    <property type="match status" value="1"/>
</dbReference>
<dbReference type="Gene3D" id="1.20.5.4130">
    <property type="match status" value="1"/>
</dbReference>
<name>M8BT80_AEGTA</name>
<dbReference type="InterPro" id="IPR027417">
    <property type="entry name" value="P-loop_NTPase"/>
</dbReference>
<dbReference type="CDD" id="cd14798">
    <property type="entry name" value="RX-CC_like"/>
    <property type="match status" value="1"/>
</dbReference>
<dbReference type="InterPro" id="IPR041118">
    <property type="entry name" value="Rx_N"/>
</dbReference>
<dbReference type="Pfam" id="PF18052">
    <property type="entry name" value="Rx_N"/>
    <property type="match status" value="1"/>
</dbReference>
<evidence type="ECO:0000259" key="6">
    <source>
        <dbReference type="Pfam" id="PF00931"/>
    </source>
</evidence>
<keyword evidence="2" id="KW-0433">Leucine-rich repeat</keyword>
<dbReference type="AlphaFoldDB" id="M8BT80"/>
<evidence type="ECO:0000256" key="5">
    <source>
        <dbReference type="ARBA" id="ARBA00022821"/>
    </source>
</evidence>
<protein>
    <recommendedName>
        <fullName evidence="9">Rx N-terminal domain-containing protein</fullName>
    </recommendedName>
</protein>
<keyword evidence="4" id="KW-0547">Nucleotide-binding</keyword>
<dbReference type="EnsemblPlants" id="EMT25159">
    <property type="protein sequence ID" value="EMT25159"/>
    <property type="gene ID" value="F775_15714"/>
</dbReference>
<accession>M8BT80</accession>
<keyword evidence="3" id="KW-0677">Repeat</keyword>
<keyword evidence="5" id="KW-0611">Plant defense</keyword>
<dbReference type="InterPro" id="IPR002182">
    <property type="entry name" value="NB-ARC"/>
</dbReference>
<dbReference type="SUPFAM" id="SSF52540">
    <property type="entry name" value="P-loop containing nucleoside triphosphate hydrolases"/>
    <property type="match status" value="1"/>
</dbReference>
<dbReference type="InterPro" id="IPR038005">
    <property type="entry name" value="RX-like_CC"/>
</dbReference>
<dbReference type="PANTHER" id="PTHR19338:SF58">
    <property type="entry name" value="OS09G0517100 PROTEIN"/>
    <property type="match status" value="1"/>
</dbReference>
<feature type="domain" description="NB-ARC" evidence="6">
    <location>
        <begin position="188"/>
        <end position="334"/>
    </location>
</feature>
<evidence type="ECO:0000256" key="3">
    <source>
        <dbReference type="ARBA" id="ARBA00022737"/>
    </source>
</evidence>
<comment type="similarity">
    <text evidence="1">Belongs to the disease resistance NB-LRR family.</text>
</comment>
<evidence type="ECO:0008006" key="9">
    <source>
        <dbReference type="Google" id="ProtNLM"/>
    </source>
</evidence>
<dbReference type="PANTHER" id="PTHR19338">
    <property type="entry name" value="TRANSLOCASE OF INNER MITOCHONDRIAL MEMBRANE 13 HOMOLOG"/>
    <property type="match status" value="1"/>
</dbReference>